<dbReference type="Proteomes" id="UP000054843">
    <property type="component" value="Unassembled WGS sequence"/>
</dbReference>
<feature type="compositionally biased region" description="Polar residues" evidence="1">
    <location>
        <begin position="21"/>
        <end position="33"/>
    </location>
</feature>
<evidence type="ECO:0000256" key="1">
    <source>
        <dbReference type="SAM" id="MobiDB-lite"/>
    </source>
</evidence>
<dbReference type="AlphaFoldDB" id="A0A0V1N453"/>
<sequence>MLVILTRFYLFPFLVSSVNEPDNTQRQSGQQGIHENGENERFSEVKAVPIKFQLILKETVKHCQHLHALQTDLMEELEQEDQDAVLGCLERLFPGLMDINGGFPHFQLILFRRRCLW</sequence>
<evidence type="ECO:0000256" key="2">
    <source>
        <dbReference type="SAM" id="SignalP"/>
    </source>
</evidence>
<evidence type="ECO:0000313" key="3">
    <source>
        <dbReference type="EMBL" id="KRZ78624.1"/>
    </source>
</evidence>
<protein>
    <submittedName>
        <fullName evidence="3">Uncharacterized protein</fullName>
    </submittedName>
</protein>
<feature type="signal peptide" evidence="2">
    <location>
        <begin position="1"/>
        <end position="17"/>
    </location>
</feature>
<organism evidence="3 4">
    <name type="scientific">Trichinella papuae</name>
    <dbReference type="NCBI Taxonomy" id="268474"/>
    <lineage>
        <taxon>Eukaryota</taxon>
        <taxon>Metazoa</taxon>
        <taxon>Ecdysozoa</taxon>
        <taxon>Nematoda</taxon>
        <taxon>Enoplea</taxon>
        <taxon>Dorylaimia</taxon>
        <taxon>Trichinellida</taxon>
        <taxon>Trichinellidae</taxon>
        <taxon>Trichinella</taxon>
    </lineage>
</organism>
<accession>A0A0V1N453</accession>
<keyword evidence="4" id="KW-1185">Reference proteome</keyword>
<comment type="caution">
    <text evidence="3">The sequence shown here is derived from an EMBL/GenBank/DDBJ whole genome shotgun (WGS) entry which is preliminary data.</text>
</comment>
<dbReference type="EMBL" id="JYDO01000011">
    <property type="protein sequence ID" value="KRZ78624.1"/>
    <property type="molecule type" value="Genomic_DNA"/>
</dbReference>
<name>A0A0V1N453_9BILA</name>
<gene>
    <name evidence="3" type="ORF">T10_13087</name>
</gene>
<keyword evidence="2" id="KW-0732">Signal</keyword>
<feature type="region of interest" description="Disordered" evidence="1">
    <location>
        <begin position="21"/>
        <end position="40"/>
    </location>
</feature>
<feature type="chain" id="PRO_5006883094" evidence="2">
    <location>
        <begin position="18"/>
        <end position="117"/>
    </location>
</feature>
<proteinExistence type="predicted"/>
<evidence type="ECO:0000313" key="4">
    <source>
        <dbReference type="Proteomes" id="UP000054843"/>
    </source>
</evidence>
<reference evidence="3 4" key="1">
    <citation type="submission" date="2015-01" db="EMBL/GenBank/DDBJ databases">
        <title>Evolution of Trichinella species and genotypes.</title>
        <authorList>
            <person name="Korhonen P.K."/>
            <person name="Edoardo P."/>
            <person name="Giuseppe L.R."/>
            <person name="Gasser R.B."/>
        </authorList>
    </citation>
    <scope>NUCLEOTIDE SEQUENCE [LARGE SCALE GENOMIC DNA]</scope>
    <source>
        <strain evidence="3">ISS1980</strain>
    </source>
</reference>